<dbReference type="STRING" id="46835.A0A504YX56"/>
<dbReference type="Proteomes" id="UP000316759">
    <property type="component" value="Unassembled WGS sequence"/>
</dbReference>
<dbReference type="GO" id="GO:0048170">
    <property type="term" value="P:positive regulation of long-term neuronal synaptic plasticity"/>
    <property type="evidence" value="ECO:0007669"/>
    <property type="project" value="TreeGrafter"/>
</dbReference>
<evidence type="ECO:0000313" key="2">
    <source>
        <dbReference type="EMBL" id="TPP62448.1"/>
    </source>
</evidence>
<dbReference type="PANTHER" id="PTHR10603">
    <property type="entry name" value="FRAGILE X MENTAL RETARDATION SYNDROME-RELATED PROTEIN"/>
    <property type="match status" value="1"/>
</dbReference>
<evidence type="ECO:0000256" key="1">
    <source>
        <dbReference type="PROSITE-ProRule" id="PRU00117"/>
    </source>
</evidence>
<keyword evidence="3" id="KW-1185">Reference proteome</keyword>
<dbReference type="GO" id="GO:0043005">
    <property type="term" value="C:neuron projection"/>
    <property type="evidence" value="ECO:0007669"/>
    <property type="project" value="TreeGrafter"/>
</dbReference>
<dbReference type="InterPro" id="IPR036612">
    <property type="entry name" value="KH_dom_type_1_sf"/>
</dbReference>
<dbReference type="Gene3D" id="3.30.1370.10">
    <property type="entry name" value="K Homology domain, type 1"/>
    <property type="match status" value="2"/>
</dbReference>
<dbReference type="GO" id="GO:0098793">
    <property type="term" value="C:presynapse"/>
    <property type="evidence" value="ECO:0007669"/>
    <property type="project" value="GOC"/>
</dbReference>
<dbReference type="AlphaFoldDB" id="A0A504YX56"/>
<dbReference type="GO" id="GO:0099577">
    <property type="term" value="P:regulation of translation at presynapse, modulating synaptic transmission"/>
    <property type="evidence" value="ECO:0007669"/>
    <property type="project" value="TreeGrafter"/>
</dbReference>
<sequence length="206" mass="22271">MGLAIGYHGANIRAAREVPCVISVRVRKTSGSSWRGETVGVDAVCDNEDAALIIVEAKNAEAAKQARAKLEFFDLYLSVPQSYVARLIGRRTANILSVVDKSGVVSIHLDNETHCPSDEEVLNIGHLDLNYPGPPSSDIRRIFLQAGSSQAVTQSPTDERYCGFILSGTRDFGGEGPTTHQFSIRLPKRPEKVGEKQPGNNALIGL</sequence>
<dbReference type="GO" id="GO:0003730">
    <property type="term" value="F:mRNA 3'-UTR binding"/>
    <property type="evidence" value="ECO:0007669"/>
    <property type="project" value="TreeGrafter"/>
</dbReference>
<name>A0A504YX56_FASGI</name>
<dbReference type="GO" id="GO:0043488">
    <property type="term" value="P:regulation of mRNA stability"/>
    <property type="evidence" value="ECO:0007669"/>
    <property type="project" value="TreeGrafter"/>
</dbReference>
<dbReference type="PROSITE" id="PS50084">
    <property type="entry name" value="KH_TYPE_1"/>
    <property type="match status" value="1"/>
</dbReference>
<proteinExistence type="predicted"/>
<evidence type="ECO:0000313" key="3">
    <source>
        <dbReference type="Proteomes" id="UP000316759"/>
    </source>
</evidence>
<keyword evidence="1" id="KW-0694">RNA-binding</keyword>
<organism evidence="2 3">
    <name type="scientific">Fasciola gigantica</name>
    <name type="common">Giant liver fluke</name>
    <dbReference type="NCBI Taxonomy" id="46835"/>
    <lineage>
        <taxon>Eukaryota</taxon>
        <taxon>Metazoa</taxon>
        <taxon>Spiralia</taxon>
        <taxon>Lophotrochozoa</taxon>
        <taxon>Platyhelminthes</taxon>
        <taxon>Trematoda</taxon>
        <taxon>Digenea</taxon>
        <taxon>Plagiorchiida</taxon>
        <taxon>Echinostomata</taxon>
        <taxon>Echinostomatoidea</taxon>
        <taxon>Fasciolidae</taxon>
        <taxon>Fasciola</taxon>
    </lineage>
</organism>
<dbReference type="OrthoDB" id="424249at2759"/>
<accession>A0A504YX56</accession>
<dbReference type="GO" id="GO:0010494">
    <property type="term" value="C:cytoplasmic stress granule"/>
    <property type="evidence" value="ECO:0007669"/>
    <property type="project" value="TreeGrafter"/>
</dbReference>
<protein>
    <submittedName>
        <fullName evidence="2">Fragile X mental retardation protein 1</fullName>
    </submittedName>
</protein>
<gene>
    <name evidence="2" type="ORF">FGIG_11056</name>
</gene>
<dbReference type="GO" id="GO:0048513">
    <property type="term" value="P:animal organ development"/>
    <property type="evidence" value="ECO:0007669"/>
    <property type="project" value="TreeGrafter"/>
</dbReference>
<reference evidence="2 3" key="1">
    <citation type="submission" date="2019-04" db="EMBL/GenBank/DDBJ databases">
        <title>Annotation for the trematode Fasciola gigantica.</title>
        <authorList>
            <person name="Choi Y.-J."/>
        </authorList>
    </citation>
    <scope>NUCLEOTIDE SEQUENCE [LARGE SCALE GENOMIC DNA]</scope>
    <source>
        <strain evidence="2">Uganda_cow_1</strain>
    </source>
</reference>
<comment type="caution">
    <text evidence="2">The sequence shown here is derived from an EMBL/GenBank/DDBJ whole genome shotgun (WGS) entry which is preliminary data.</text>
</comment>
<dbReference type="InterPro" id="IPR040148">
    <property type="entry name" value="FMR1"/>
</dbReference>
<dbReference type="GO" id="GO:0045727">
    <property type="term" value="P:positive regulation of translation"/>
    <property type="evidence" value="ECO:0007669"/>
    <property type="project" value="TreeGrafter"/>
</dbReference>
<dbReference type="EMBL" id="SUNJ01006821">
    <property type="protein sequence ID" value="TPP62448.1"/>
    <property type="molecule type" value="Genomic_DNA"/>
</dbReference>
<dbReference type="PANTHER" id="PTHR10603:SF7">
    <property type="entry name" value="FRAGILE X MESSENGER RIBONUCLEOPROTEIN 1 HOMOLOG"/>
    <property type="match status" value="1"/>
</dbReference>
<dbReference type="GO" id="GO:0045182">
    <property type="term" value="F:translation regulator activity"/>
    <property type="evidence" value="ECO:0007669"/>
    <property type="project" value="TreeGrafter"/>
</dbReference>
<dbReference type="GO" id="GO:0051028">
    <property type="term" value="P:mRNA transport"/>
    <property type="evidence" value="ECO:0007669"/>
    <property type="project" value="TreeGrafter"/>
</dbReference>
<dbReference type="GO" id="GO:0005634">
    <property type="term" value="C:nucleus"/>
    <property type="evidence" value="ECO:0007669"/>
    <property type="project" value="TreeGrafter"/>
</dbReference>